<dbReference type="Ensembl" id="ENSMFAT00000090430.1">
    <property type="protein sequence ID" value="ENSMFAP00000064287.1"/>
    <property type="gene ID" value="ENSMFAG00000065361.1"/>
</dbReference>
<evidence type="ECO:0000313" key="3">
    <source>
        <dbReference type="Proteomes" id="UP000233100"/>
    </source>
</evidence>
<reference evidence="2" key="2">
    <citation type="submission" date="2025-08" db="UniProtKB">
        <authorList>
            <consortium name="Ensembl"/>
        </authorList>
    </citation>
    <scope>IDENTIFICATION</scope>
</reference>
<reference evidence="2" key="3">
    <citation type="submission" date="2025-09" db="UniProtKB">
        <authorList>
            <consortium name="Ensembl"/>
        </authorList>
    </citation>
    <scope>IDENTIFICATION</scope>
</reference>
<evidence type="ECO:0000256" key="1">
    <source>
        <dbReference type="SAM" id="MobiDB-lite"/>
    </source>
</evidence>
<evidence type="ECO:0000313" key="2">
    <source>
        <dbReference type="Ensembl" id="ENSMFAP00000064287.1"/>
    </source>
</evidence>
<name>A0A7N9DF59_MACFA</name>
<reference evidence="2 3" key="1">
    <citation type="submission" date="2013-03" db="EMBL/GenBank/DDBJ databases">
        <authorList>
            <person name="Warren W."/>
            <person name="Wilson R.K."/>
        </authorList>
    </citation>
    <scope>NUCLEOTIDE SEQUENCE</scope>
</reference>
<protein>
    <submittedName>
        <fullName evidence="2">Uncharacterized protein</fullName>
    </submittedName>
</protein>
<feature type="region of interest" description="Disordered" evidence="1">
    <location>
        <begin position="1"/>
        <end position="20"/>
    </location>
</feature>
<dbReference type="Proteomes" id="UP000233100">
    <property type="component" value="Chromosome 10"/>
</dbReference>
<sequence length="64" mass="7016">MRSSIVIGNPASRISGTEEQGGVWAQDQRLKNGRLQSPCLAQLFIILVYSFQCLPSLLPNSDNP</sequence>
<accession>A0A7N9DF59</accession>
<proteinExistence type="predicted"/>
<dbReference type="AlphaFoldDB" id="A0A7N9DF59"/>
<organism evidence="2 3">
    <name type="scientific">Macaca fascicularis</name>
    <name type="common">Crab-eating macaque</name>
    <name type="synonym">Cynomolgus monkey</name>
    <dbReference type="NCBI Taxonomy" id="9541"/>
    <lineage>
        <taxon>Eukaryota</taxon>
        <taxon>Metazoa</taxon>
        <taxon>Chordata</taxon>
        <taxon>Craniata</taxon>
        <taxon>Vertebrata</taxon>
        <taxon>Euteleostomi</taxon>
        <taxon>Mammalia</taxon>
        <taxon>Eutheria</taxon>
        <taxon>Euarchontoglires</taxon>
        <taxon>Primates</taxon>
        <taxon>Haplorrhini</taxon>
        <taxon>Catarrhini</taxon>
        <taxon>Cercopithecidae</taxon>
        <taxon>Cercopithecinae</taxon>
        <taxon>Macaca</taxon>
    </lineage>
</organism>
<keyword evidence="3" id="KW-1185">Reference proteome</keyword>